<proteinExistence type="predicted"/>
<feature type="repeat" description="WD" evidence="3">
    <location>
        <begin position="308"/>
        <end position="340"/>
    </location>
</feature>
<dbReference type="InterPro" id="IPR045151">
    <property type="entry name" value="DCAF8"/>
</dbReference>
<evidence type="ECO:0000256" key="2">
    <source>
        <dbReference type="ARBA" id="ARBA00022737"/>
    </source>
</evidence>
<keyword evidence="6" id="KW-1185">Reference proteome</keyword>
<evidence type="ECO:0000256" key="4">
    <source>
        <dbReference type="SAM" id="MobiDB-lite"/>
    </source>
</evidence>
<feature type="region of interest" description="Disordered" evidence="4">
    <location>
        <begin position="809"/>
        <end position="847"/>
    </location>
</feature>
<dbReference type="PANTHER" id="PTHR15574:SF43">
    <property type="entry name" value="DDB1- AND CUL4-ASSOCIATED FACTOR 5"/>
    <property type="match status" value="1"/>
</dbReference>
<evidence type="ECO:0008006" key="7">
    <source>
        <dbReference type="Google" id="ProtNLM"/>
    </source>
</evidence>
<dbReference type="PROSITE" id="PS50082">
    <property type="entry name" value="WD_REPEATS_2"/>
    <property type="match status" value="3"/>
</dbReference>
<evidence type="ECO:0000313" key="5">
    <source>
        <dbReference type="EMBL" id="KAJ8308552.1"/>
    </source>
</evidence>
<dbReference type="InterPro" id="IPR019775">
    <property type="entry name" value="WD40_repeat_CS"/>
</dbReference>
<feature type="compositionally biased region" description="Polar residues" evidence="4">
    <location>
        <begin position="727"/>
        <end position="747"/>
    </location>
</feature>
<reference evidence="5 6" key="1">
    <citation type="submission" date="2022-12" db="EMBL/GenBank/DDBJ databases">
        <title>Chromosome-level genome of Tegillarca granosa.</title>
        <authorList>
            <person name="Kim J."/>
        </authorList>
    </citation>
    <scope>NUCLEOTIDE SEQUENCE [LARGE SCALE GENOMIC DNA]</scope>
    <source>
        <strain evidence="5">Teg-2019</strain>
        <tissue evidence="5">Adductor muscle</tissue>
    </source>
</reference>
<dbReference type="Proteomes" id="UP001217089">
    <property type="component" value="Unassembled WGS sequence"/>
</dbReference>
<feature type="compositionally biased region" description="Low complexity" evidence="4">
    <location>
        <begin position="711"/>
        <end position="726"/>
    </location>
</feature>
<dbReference type="Gene3D" id="2.130.10.10">
    <property type="entry name" value="YVTN repeat-like/Quinoprotein amine dehydrogenase"/>
    <property type="match status" value="2"/>
</dbReference>
<feature type="compositionally biased region" description="Basic and acidic residues" evidence="4">
    <location>
        <begin position="700"/>
        <end position="710"/>
    </location>
</feature>
<comment type="caution">
    <text evidence="5">The sequence shown here is derived from an EMBL/GenBank/DDBJ whole genome shotgun (WGS) entry which is preliminary data.</text>
</comment>
<feature type="compositionally biased region" description="Polar residues" evidence="4">
    <location>
        <begin position="579"/>
        <end position="592"/>
    </location>
</feature>
<keyword evidence="2" id="KW-0677">Repeat</keyword>
<feature type="compositionally biased region" description="Low complexity" evidence="4">
    <location>
        <begin position="748"/>
        <end position="767"/>
    </location>
</feature>
<evidence type="ECO:0000256" key="1">
    <source>
        <dbReference type="ARBA" id="ARBA00022574"/>
    </source>
</evidence>
<feature type="repeat" description="WD" evidence="3">
    <location>
        <begin position="63"/>
        <end position="98"/>
    </location>
</feature>
<sequence length="873" mass="98665">MIICKCVRNQTMASFVCTKRHRRGLYGPISFLSEREHQPSSWQKNLLMRDRVATVKSLHRRDLKAHYGCVNAIEFSHGGGELMASGGDDRRVLLWNMEKALSDIGSPFIMKGEHNSNIFCLAFDNENRKVFSGGNDEQVSVHDVATGETLDVFLHEDAVYGLSVDPNNSNAFASACDDGRILIYDIREPPSTDPFCLANYMSSMHAVMYNPIEPRLLATANAKEGIGLWDIRKPRSCLLRYGSGLVQQSCMNVRINAIGDRILALRRRLPPVLYSIDSIQPLCEFDHNGYYNSCTMKRQYVNDAHMVLKGHRSIVNQVRFNPANHLLLSSGVEKIIKVWSPFPMKGSESELIEKTRDHVSERPIFTHEEYINLVLRSGHVMTHDYSHQSTNEDPRMLAFFDSLVQRELEGWSSDDNLSTEEEELFERIVQFSRSDLSEDSSEESDTGNTINTTETSNNYESATDNSSIFSPFTIAFASVMAAQAVESTDNTGTTNSMNESEQRCNESQQSTNTTRPSASEPDSVDRRSISDLISQKRKEMKKQAMENKRSKKKRKRPTALSSSESSDEEVSRKVDKKSCTTSSENASVDGNNFAEQKQKVQIKLKKLKQLRNNILNSDSESSDIDIDKKLKPKLNFTSAGNHSNSKGSEKNKLEESSSSCRYADNQEMGPYLHEADNNQCCKKNHSDHGDYHNHHSNRPNKSEFQNDKQKNSLNNQKSNRNLSKSSTNCSELGNTSKDYTSYNTNCPSTSSKNHSESSISSSVGTYSKRSVSDGHSENKFSVENILKDTVSSKNNQHCNNVDENCAGTDNSHFRHLAENNPKPSTSSENLMDLEDHNSDNSDSQPSWMEFKRFKRRVERSKRHYRHKSNSDDD</sequence>
<protein>
    <recommendedName>
        <fullName evidence="7">DDB1- and CUL4-associated factor 5</fullName>
    </recommendedName>
</protein>
<dbReference type="EMBL" id="JARBDR010000657">
    <property type="protein sequence ID" value="KAJ8308552.1"/>
    <property type="molecule type" value="Genomic_DNA"/>
</dbReference>
<keyword evidence="1 3" id="KW-0853">WD repeat</keyword>
<dbReference type="InterPro" id="IPR015943">
    <property type="entry name" value="WD40/YVTN_repeat-like_dom_sf"/>
</dbReference>
<feature type="region of interest" description="Disordered" evidence="4">
    <location>
        <begin position="683"/>
        <end position="776"/>
    </location>
</feature>
<dbReference type="Pfam" id="PF00400">
    <property type="entry name" value="WD40"/>
    <property type="match status" value="4"/>
</dbReference>
<feature type="compositionally biased region" description="Basic and acidic residues" evidence="4">
    <location>
        <begin position="684"/>
        <end position="693"/>
    </location>
</feature>
<accession>A0ABQ9EX33</accession>
<dbReference type="SMART" id="SM00320">
    <property type="entry name" value="WD40"/>
    <property type="match status" value="5"/>
</dbReference>
<dbReference type="PANTHER" id="PTHR15574">
    <property type="entry name" value="WD REPEAT DOMAIN-CONTAINING FAMILY"/>
    <property type="match status" value="1"/>
</dbReference>
<evidence type="ECO:0000313" key="6">
    <source>
        <dbReference type="Proteomes" id="UP001217089"/>
    </source>
</evidence>
<evidence type="ECO:0000256" key="3">
    <source>
        <dbReference type="PROSITE-ProRule" id="PRU00221"/>
    </source>
</evidence>
<dbReference type="PROSITE" id="PS00678">
    <property type="entry name" value="WD_REPEATS_1"/>
    <property type="match status" value="1"/>
</dbReference>
<feature type="compositionally biased region" description="Basic and acidic residues" evidence="4">
    <location>
        <begin position="523"/>
        <end position="548"/>
    </location>
</feature>
<name>A0ABQ9EX33_TEGGR</name>
<dbReference type="InterPro" id="IPR036322">
    <property type="entry name" value="WD40_repeat_dom_sf"/>
</dbReference>
<dbReference type="PROSITE" id="PS50294">
    <property type="entry name" value="WD_REPEATS_REGION"/>
    <property type="match status" value="2"/>
</dbReference>
<organism evidence="5 6">
    <name type="scientific">Tegillarca granosa</name>
    <name type="common">Malaysian cockle</name>
    <name type="synonym">Anadara granosa</name>
    <dbReference type="NCBI Taxonomy" id="220873"/>
    <lineage>
        <taxon>Eukaryota</taxon>
        <taxon>Metazoa</taxon>
        <taxon>Spiralia</taxon>
        <taxon>Lophotrochozoa</taxon>
        <taxon>Mollusca</taxon>
        <taxon>Bivalvia</taxon>
        <taxon>Autobranchia</taxon>
        <taxon>Pteriomorphia</taxon>
        <taxon>Arcoida</taxon>
        <taxon>Arcoidea</taxon>
        <taxon>Arcidae</taxon>
        <taxon>Tegillarca</taxon>
    </lineage>
</organism>
<dbReference type="InterPro" id="IPR001680">
    <property type="entry name" value="WD40_rpt"/>
</dbReference>
<gene>
    <name evidence="5" type="ORF">KUTeg_013426</name>
</gene>
<feature type="region of interest" description="Disordered" evidence="4">
    <location>
        <begin position="432"/>
        <end position="463"/>
    </location>
</feature>
<feature type="compositionally biased region" description="Polar residues" evidence="4">
    <location>
        <begin position="487"/>
        <end position="517"/>
    </location>
</feature>
<feature type="repeat" description="WD" evidence="3">
    <location>
        <begin position="111"/>
        <end position="152"/>
    </location>
</feature>
<feature type="compositionally biased region" description="Polar residues" evidence="4">
    <location>
        <begin position="446"/>
        <end position="463"/>
    </location>
</feature>
<feature type="region of interest" description="Disordered" evidence="4">
    <location>
        <begin position="487"/>
        <end position="592"/>
    </location>
</feature>
<feature type="compositionally biased region" description="Basic and acidic residues" evidence="4">
    <location>
        <begin position="569"/>
        <end position="578"/>
    </location>
</feature>
<dbReference type="SUPFAM" id="SSF50978">
    <property type="entry name" value="WD40 repeat-like"/>
    <property type="match status" value="1"/>
</dbReference>
<feature type="region of interest" description="Disordered" evidence="4">
    <location>
        <begin position="634"/>
        <end position="660"/>
    </location>
</feature>